<gene>
    <name evidence="2" type="ORF">OBBRIDRAFT_886973</name>
</gene>
<feature type="compositionally biased region" description="Basic and acidic residues" evidence="1">
    <location>
        <begin position="137"/>
        <end position="150"/>
    </location>
</feature>
<dbReference type="Proteomes" id="UP000250043">
    <property type="component" value="Unassembled WGS sequence"/>
</dbReference>
<evidence type="ECO:0000313" key="3">
    <source>
        <dbReference type="Proteomes" id="UP000250043"/>
    </source>
</evidence>
<dbReference type="AlphaFoldDB" id="A0A8E2B4G4"/>
<evidence type="ECO:0000313" key="2">
    <source>
        <dbReference type="EMBL" id="OCH91455.1"/>
    </source>
</evidence>
<reference evidence="2 3" key="1">
    <citation type="submission" date="2016-07" db="EMBL/GenBank/DDBJ databases">
        <title>Draft genome of the white-rot fungus Obba rivulosa 3A-2.</title>
        <authorList>
            <consortium name="DOE Joint Genome Institute"/>
            <person name="Miettinen O."/>
            <person name="Riley R."/>
            <person name="Acob R."/>
            <person name="Barry K."/>
            <person name="Cullen D."/>
            <person name="De Vries R."/>
            <person name="Hainaut M."/>
            <person name="Hatakka A."/>
            <person name="Henrissat B."/>
            <person name="Hilden K."/>
            <person name="Kuo R."/>
            <person name="Labutti K."/>
            <person name="Lipzen A."/>
            <person name="Makela M.R."/>
            <person name="Sandor L."/>
            <person name="Spatafora J.W."/>
            <person name="Grigoriev I.V."/>
            <person name="Hibbett D.S."/>
        </authorList>
    </citation>
    <scope>NUCLEOTIDE SEQUENCE [LARGE SCALE GENOMIC DNA]</scope>
    <source>
        <strain evidence="2 3">3A-2</strain>
    </source>
</reference>
<feature type="compositionally biased region" description="Polar residues" evidence="1">
    <location>
        <begin position="1"/>
        <end position="77"/>
    </location>
</feature>
<feature type="compositionally biased region" description="Gly residues" evidence="1">
    <location>
        <begin position="119"/>
        <end position="128"/>
    </location>
</feature>
<dbReference type="OrthoDB" id="3170343at2759"/>
<dbReference type="EMBL" id="KV722385">
    <property type="protein sequence ID" value="OCH91455.1"/>
    <property type="molecule type" value="Genomic_DNA"/>
</dbReference>
<sequence>MSYAQQRDTDTFQQEQGTGSWPNDPNTTSNTGDRQYANNDPNWYPSAQCNTSSNPLSQAQWDQGSSTPNGQQGQSGDQWHAGRGVIYGSAGDQGDTVDSPRAGQWDQDNAASDDVPSGAGYGSSGQGVGQPSLGQRLKGETEKIAGRVTRDASLTTRGEARKAGNL</sequence>
<proteinExistence type="predicted"/>
<name>A0A8E2B4G4_9APHY</name>
<evidence type="ECO:0000256" key="1">
    <source>
        <dbReference type="SAM" id="MobiDB-lite"/>
    </source>
</evidence>
<protein>
    <submittedName>
        <fullName evidence="2">Uncharacterized protein</fullName>
    </submittedName>
</protein>
<keyword evidence="3" id="KW-1185">Reference proteome</keyword>
<feature type="region of interest" description="Disordered" evidence="1">
    <location>
        <begin position="1"/>
        <end position="166"/>
    </location>
</feature>
<organism evidence="2 3">
    <name type="scientific">Obba rivulosa</name>
    <dbReference type="NCBI Taxonomy" id="1052685"/>
    <lineage>
        <taxon>Eukaryota</taxon>
        <taxon>Fungi</taxon>
        <taxon>Dikarya</taxon>
        <taxon>Basidiomycota</taxon>
        <taxon>Agaricomycotina</taxon>
        <taxon>Agaricomycetes</taxon>
        <taxon>Polyporales</taxon>
        <taxon>Gelatoporiaceae</taxon>
        <taxon>Obba</taxon>
    </lineage>
</organism>
<accession>A0A8E2B4G4</accession>